<keyword evidence="4" id="KW-1185">Reference proteome</keyword>
<dbReference type="PANTHER" id="PTHR30510:SF2">
    <property type="entry name" value="UPF0229 PROTEIN YEAH"/>
    <property type="match status" value="1"/>
</dbReference>
<dbReference type="PANTHER" id="PTHR30510">
    <property type="entry name" value="UPF0229 PROTEIN YEAH"/>
    <property type="match status" value="1"/>
</dbReference>
<dbReference type="Proteomes" id="UP000049983">
    <property type="component" value="Unassembled WGS sequence"/>
</dbReference>
<dbReference type="OrthoDB" id="9788289at2"/>
<evidence type="ECO:0000256" key="1">
    <source>
        <dbReference type="HAMAP-Rule" id="MF_01232"/>
    </source>
</evidence>
<dbReference type="RefSeq" id="WP_055120963.1">
    <property type="nucleotide sequence ID" value="NZ_CXWA01000012.1"/>
</dbReference>
<accession>A0A0M7AYQ3</accession>
<dbReference type="HAMAP" id="MF_01232">
    <property type="entry name" value="UPF0229"/>
    <property type="match status" value="1"/>
</dbReference>
<dbReference type="Pfam" id="PF04285">
    <property type="entry name" value="DUF444"/>
    <property type="match status" value="1"/>
</dbReference>
<sequence>MAHFIDRRLNPKDKSLSNRRRFLKRVRSQIKKAVEDAVRERGIADVDRAKDVTVPTKGVAEPSFRKSADGGLRERVFTGNKSFQAGDRIEKPPRGGGGGGGRQGSADGDGEDDFLFALSREEFLDFFFDDLELPDLIKQSLKEITRTHPHRAGYSTSGAPANINITRTMRNALGRRIGLKRPKDKEAEDLLKQILKLEKAASPTSEQREELAALRARYEEVVRRRKVVAYIDPLDVRYNYFEQQPEPNANAVMFCLMDVSASMGEREKDLAKRFFMLLHLFLSRRYEKTEIVFIRHTHDASEVDEDTFFYSPQTGGTVVSTALVVMKEVIEARYPPSEWNIYAAQASDGENFSGDSQKCVSLLSEDLMRVCQYFAYVEIVGEDEAQLINSEATGMELWESYGRVAEIWPNFARKRVSAIADIYPVFRELFAREPAGKNHG</sequence>
<dbReference type="NCBIfam" id="NF003707">
    <property type="entry name" value="PRK05325.1-2"/>
    <property type="match status" value="1"/>
</dbReference>
<reference evidence="4" key="1">
    <citation type="submission" date="2015-07" db="EMBL/GenBank/DDBJ databases">
        <authorList>
            <person name="Rodrigo-Torres Lidia"/>
            <person name="Arahal R.David."/>
        </authorList>
    </citation>
    <scope>NUCLEOTIDE SEQUENCE [LARGE SCALE GENOMIC DNA]</scope>
    <source>
        <strain evidence="4">CECT 5096</strain>
    </source>
</reference>
<comment type="similarity">
    <text evidence="1">Belongs to the UPF0229 family.</text>
</comment>
<evidence type="ECO:0000313" key="3">
    <source>
        <dbReference type="EMBL" id="CTQ78843.1"/>
    </source>
</evidence>
<feature type="region of interest" description="Disordered" evidence="2">
    <location>
        <begin position="61"/>
        <end position="111"/>
    </location>
</feature>
<dbReference type="GeneID" id="97673110"/>
<dbReference type="AlphaFoldDB" id="A0A0M7AYQ3"/>
<dbReference type="EMBL" id="CXWC01000016">
    <property type="protein sequence ID" value="CTQ78843.1"/>
    <property type="molecule type" value="Genomic_DNA"/>
</dbReference>
<evidence type="ECO:0000313" key="4">
    <source>
        <dbReference type="Proteomes" id="UP000049983"/>
    </source>
</evidence>
<dbReference type="InterPro" id="IPR006698">
    <property type="entry name" value="UPF0229"/>
</dbReference>
<organism evidence="3 4">
    <name type="scientific">Roseibium album</name>
    <dbReference type="NCBI Taxonomy" id="311410"/>
    <lineage>
        <taxon>Bacteria</taxon>
        <taxon>Pseudomonadati</taxon>
        <taxon>Pseudomonadota</taxon>
        <taxon>Alphaproteobacteria</taxon>
        <taxon>Hyphomicrobiales</taxon>
        <taxon>Stappiaceae</taxon>
        <taxon>Roseibium</taxon>
    </lineage>
</organism>
<dbReference type="STRING" id="311410.LA5095_05520"/>
<dbReference type="NCBIfam" id="NF003708">
    <property type="entry name" value="PRK05325.1-3"/>
    <property type="match status" value="1"/>
</dbReference>
<gene>
    <name evidence="3" type="primary">yhbH</name>
    <name evidence="3" type="ORF">LA5096_05874</name>
</gene>
<name>A0A0M7AYQ3_9HYPH</name>
<proteinExistence type="inferred from homology"/>
<protein>
    <recommendedName>
        <fullName evidence="1">UPF0229 protein LA5096_05874</fullName>
    </recommendedName>
</protein>
<feature type="compositionally biased region" description="Gly residues" evidence="2">
    <location>
        <begin position="94"/>
        <end position="103"/>
    </location>
</feature>
<feature type="compositionally biased region" description="Basic and acidic residues" evidence="2">
    <location>
        <begin position="63"/>
        <end position="76"/>
    </location>
</feature>
<evidence type="ECO:0000256" key="2">
    <source>
        <dbReference type="SAM" id="MobiDB-lite"/>
    </source>
</evidence>